<sequence length="361" mass="38277">MWSPAGPCPKEASPTQFPREPSATVHVVIVDDSPFFRYQLGSRINRRGWRVKASLASGEEAVSQIPALNPDLVLMDVVMPGLGGMDAVRTLRHHWSGPIVMMSAQSDQGIRDTWRALDAGANDFIAKPSAEHTLDAMVDAIIQRFQALPRAIGPSASPSLHAAKIRVAGIRCIVIGASTGGPKALSELFSRLNVAPSIPIFIVQHMPAGFTRSFADRLSTLLASPVIEAPPDGTSVPLTGAPVVVAAGGRHLRVSPIACWCEPGERRHGVIPSVDVTLFDALKVFGKDLAIVILTGMGEDGSEGAHLGHQLGATVVVESKDSALVWGMPGTIANNGDVDAIWPLTRIGAWMREVITAGNRT</sequence>
<dbReference type="PIRSF" id="PIRSF000876">
    <property type="entry name" value="RR_chemtxs_CheB"/>
    <property type="match status" value="1"/>
</dbReference>
<dbReference type="InterPro" id="IPR011006">
    <property type="entry name" value="CheY-like_superfamily"/>
</dbReference>
<dbReference type="CDD" id="cd16432">
    <property type="entry name" value="CheB_Rec"/>
    <property type="match status" value="1"/>
</dbReference>
<dbReference type="PROSITE" id="PS50110">
    <property type="entry name" value="RESPONSE_REGULATORY"/>
    <property type="match status" value="1"/>
</dbReference>
<dbReference type="PANTHER" id="PTHR42872">
    <property type="entry name" value="PROTEIN-GLUTAMATE METHYLESTERASE/PROTEIN-GLUTAMINE GLUTAMINASE"/>
    <property type="match status" value="1"/>
</dbReference>
<evidence type="ECO:0000259" key="9">
    <source>
        <dbReference type="PROSITE" id="PS50122"/>
    </source>
</evidence>
<dbReference type="InterPro" id="IPR035909">
    <property type="entry name" value="CheB_C"/>
</dbReference>
<comment type="function">
    <text evidence="3">May play the central regulatory role in sporulation. It may be an element of the effector pathway responsible for the activation of sporulation genes in response to nutritional stress. Spo0A may act in concert with spo0H (a sigma factor) to control the expression of some genes that are critical to the sporulation process.</text>
</comment>
<dbReference type="GO" id="GO:0005737">
    <property type="term" value="C:cytoplasm"/>
    <property type="evidence" value="ECO:0007669"/>
    <property type="project" value="InterPro"/>
</dbReference>
<keyword evidence="6" id="KW-0145">Chemotaxis</keyword>
<comment type="caution">
    <text evidence="10">The sequence shown here is derived from an EMBL/GenBank/DDBJ whole genome shotgun (WGS) entry which is preliminary data.</text>
</comment>
<proteinExistence type="predicted"/>
<dbReference type="PANTHER" id="PTHR42872:SF3">
    <property type="entry name" value="PROTEIN-GLUTAMATE METHYLESTERASE_PROTEIN-GLUTAMINE GLUTAMINASE 1"/>
    <property type="match status" value="1"/>
</dbReference>
<dbReference type="EC" id="3.1.1.61" evidence="4"/>
<dbReference type="Proteomes" id="UP000241848">
    <property type="component" value="Unassembled WGS sequence"/>
</dbReference>
<accession>A0A2T2WKM4</accession>
<dbReference type="InterPro" id="IPR001789">
    <property type="entry name" value="Sig_transdc_resp-reg_receiver"/>
</dbReference>
<evidence type="ECO:0000259" key="8">
    <source>
        <dbReference type="PROSITE" id="PS50110"/>
    </source>
</evidence>
<feature type="active site" evidence="6">
    <location>
        <position position="178"/>
    </location>
</feature>
<feature type="domain" description="CheB-type methylesterase" evidence="9">
    <location>
        <begin position="166"/>
        <end position="358"/>
    </location>
</feature>
<evidence type="ECO:0000313" key="10">
    <source>
        <dbReference type="EMBL" id="PSR22777.1"/>
    </source>
</evidence>
<keyword evidence="7" id="KW-0597">Phosphoprotein</keyword>
<name>A0A2T2WKM4_9FIRM</name>
<dbReference type="Gene3D" id="3.40.50.180">
    <property type="entry name" value="Methylesterase CheB, C-terminal domain"/>
    <property type="match status" value="1"/>
</dbReference>
<evidence type="ECO:0000256" key="5">
    <source>
        <dbReference type="ARBA" id="ARBA00048267"/>
    </source>
</evidence>
<dbReference type="PROSITE" id="PS50122">
    <property type="entry name" value="CHEB"/>
    <property type="match status" value="1"/>
</dbReference>
<keyword evidence="2 6" id="KW-0378">Hydrolase</keyword>
<feature type="domain" description="Response regulatory" evidence="8">
    <location>
        <begin position="26"/>
        <end position="142"/>
    </location>
</feature>
<dbReference type="SUPFAM" id="SSF52738">
    <property type="entry name" value="Methylesterase CheB, C-terminal domain"/>
    <property type="match status" value="1"/>
</dbReference>
<dbReference type="SUPFAM" id="SSF52172">
    <property type="entry name" value="CheY-like"/>
    <property type="match status" value="1"/>
</dbReference>
<dbReference type="Pfam" id="PF00072">
    <property type="entry name" value="Response_reg"/>
    <property type="match status" value="1"/>
</dbReference>
<evidence type="ECO:0000256" key="2">
    <source>
        <dbReference type="ARBA" id="ARBA00022801"/>
    </source>
</evidence>
<dbReference type="AlphaFoldDB" id="A0A2T2WKM4"/>
<feature type="active site" evidence="6">
    <location>
        <position position="300"/>
    </location>
</feature>
<dbReference type="InterPro" id="IPR000673">
    <property type="entry name" value="Sig_transdc_resp-reg_Me-estase"/>
</dbReference>
<evidence type="ECO:0000256" key="6">
    <source>
        <dbReference type="PROSITE-ProRule" id="PRU00050"/>
    </source>
</evidence>
<evidence type="ECO:0000256" key="1">
    <source>
        <dbReference type="ARBA" id="ARBA00018672"/>
    </source>
</evidence>
<dbReference type="Gene3D" id="3.40.50.2300">
    <property type="match status" value="1"/>
</dbReference>
<evidence type="ECO:0000256" key="7">
    <source>
        <dbReference type="PROSITE-ProRule" id="PRU00169"/>
    </source>
</evidence>
<dbReference type="CDD" id="cd17541">
    <property type="entry name" value="REC_CheB-like"/>
    <property type="match status" value="1"/>
</dbReference>
<protein>
    <recommendedName>
        <fullName evidence="1">Stage 0 sporulation protein A homolog</fullName>
        <ecNumber evidence="4">3.1.1.61</ecNumber>
    </recommendedName>
</protein>
<dbReference type="Pfam" id="PF01339">
    <property type="entry name" value="CheB_methylest"/>
    <property type="match status" value="1"/>
</dbReference>
<dbReference type="GO" id="GO:0006935">
    <property type="term" value="P:chemotaxis"/>
    <property type="evidence" value="ECO:0007669"/>
    <property type="project" value="UniProtKB-UniRule"/>
</dbReference>
<reference evidence="10 11" key="1">
    <citation type="journal article" date="2014" name="BMC Genomics">
        <title>Comparison of environmental and isolate Sulfobacillus genomes reveals diverse carbon, sulfur, nitrogen, and hydrogen metabolisms.</title>
        <authorList>
            <person name="Justice N.B."/>
            <person name="Norman A."/>
            <person name="Brown C.T."/>
            <person name="Singh A."/>
            <person name="Thomas B.C."/>
            <person name="Banfield J.F."/>
        </authorList>
    </citation>
    <scope>NUCLEOTIDE SEQUENCE [LARGE SCALE GENOMIC DNA]</scope>
    <source>
        <strain evidence="10">AMDSBA3</strain>
    </source>
</reference>
<dbReference type="GO" id="GO:0000156">
    <property type="term" value="F:phosphorelay response regulator activity"/>
    <property type="evidence" value="ECO:0007669"/>
    <property type="project" value="InterPro"/>
</dbReference>
<evidence type="ECO:0000256" key="4">
    <source>
        <dbReference type="ARBA" id="ARBA00039140"/>
    </source>
</evidence>
<feature type="modified residue" description="4-aspartylphosphate" evidence="7">
    <location>
        <position position="76"/>
    </location>
</feature>
<gene>
    <name evidence="10" type="ORF">C7B45_05450</name>
</gene>
<evidence type="ECO:0000256" key="3">
    <source>
        <dbReference type="ARBA" id="ARBA00024867"/>
    </source>
</evidence>
<dbReference type="EMBL" id="PXYV01000012">
    <property type="protein sequence ID" value="PSR22777.1"/>
    <property type="molecule type" value="Genomic_DNA"/>
</dbReference>
<dbReference type="InterPro" id="IPR008248">
    <property type="entry name" value="CheB-like"/>
</dbReference>
<comment type="catalytic activity">
    <reaction evidence="5">
        <text>[protein]-L-glutamate 5-O-methyl ester + H2O = L-glutamyl-[protein] + methanol + H(+)</text>
        <dbReference type="Rhea" id="RHEA:23236"/>
        <dbReference type="Rhea" id="RHEA-COMP:10208"/>
        <dbReference type="Rhea" id="RHEA-COMP:10311"/>
        <dbReference type="ChEBI" id="CHEBI:15377"/>
        <dbReference type="ChEBI" id="CHEBI:15378"/>
        <dbReference type="ChEBI" id="CHEBI:17790"/>
        <dbReference type="ChEBI" id="CHEBI:29973"/>
        <dbReference type="ChEBI" id="CHEBI:82795"/>
        <dbReference type="EC" id="3.1.1.61"/>
    </reaction>
</comment>
<dbReference type="SMART" id="SM00448">
    <property type="entry name" value="REC"/>
    <property type="match status" value="1"/>
</dbReference>
<evidence type="ECO:0000313" key="11">
    <source>
        <dbReference type="Proteomes" id="UP000241848"/>
    </source>
</evidence>
<dbReference type="GO" id="GO:0008984">
    <property type="term" value="F:protein-glutamate methylesterase activity"/>
    <property type="evidence" value="ECO:0007669"/>
    <property type="project" value="UniProtKB-EC"/>
</dbReference>
<feature type="active site" evidence="6">
    <location>
        <position position="205"/>
    </location>
</feature>
<organism evidence="10 11">
    <name type="scientific">Sulfobacillus acidophilus</name>
    <dbReference type="NCBI Taxonomy" id="53633"/>
    <lineage>
        <taxon>Bacteria</taxon>
        <taxon>Bacillati</taxon>
        <taxon>Bacillota</taxon>
        <taxon>Clostridia</taxon>
        <taxon>Eubacteriales</taxon>
        <taxon>Clostridiales Family XVII. Incertae Sedis</taxon>
        <taxon>Sulfobacillus</taxon>
    </lineage>
</organism>